<comment type="cofactor">
    <cofactor evidence="1 8">
        <name>heme</name>
        <dbReference type="ChEBI" id="CHEBI:30413"/>
    </cofactor>
</comment>
<dbReference type="GO" id="GO:0004497">
    <property type="term" value="F:monooxygenase activity"/>
    <property type="evidence" value="ECO:0007669"/>
    <property type="project" value="UniProtKB-KW"/>
</dbReference>
<dbReference type="PANTHER" id="PTHR47951">
    <property type="entry name" value="OS08G0547900 PROTEIN"/>
    <property type="match status" value="1"/>
</dbReference>
<reference evidence="11" key="1">
    <citation type="submission" date="2021-01" db="UniProtKB">
        <authorList>
            <consortium name="EnsemblPlants"/>
        </authorList>
    </citation>
    <scope>IDENTIFICATION</scope>
</reference>
<evidence type="ECO:0000256" key="7">
    <source>
        <dbReference type="ARBA" id="ARBA00023033"/>
    </source>
</evidence>
<evidence type="ECO:0000256" key="9">
    <source>
        <dbReference type="RuleBase" id="RU000461"/>
    </source>
</evidence>
<dbReference type="Pfam" id="PF00067">
    <property type="entry name" value="p450"/>
    <property type="match status" value="1"/>
</dbReference>
<proteinExistence type="inferred from homology"/>
<dbReference type="GO" id="GO:0005506">
    <property type="term" value="F:iron ion binding"/>
    <property type="evidence" value="ECO:0007669"/>
    <property type="project" value="InterPro"/>
</dbReference>
<dbReference type="AlphaFoldDB" id="A0A7N1A4F8"/>
<evidence type="ECO:0000313" key="11">
    <source>
        <dbReference type="EnsemblPlants" id="Kaladp0096s0023.1.v1.1"/>
    </source>
</evidence>
<evidence type="ECO:0000256" key="1">
    <source>
        <dbReference type="ARBA" id="ARBA00001971"/>
    </source>
</evidence>
<feature type="binding site" description="axial binding residue" evidence="8">
    <location>
        <position position="449"/>
    </location>
    <ligand>
        <name>heme</name>
        <dbReference type="ChEBI" id="CHEBI:30413"/>
    </ligand>
    <ligandPart>
        <name>Fe</name>
        <dbReference type="ChEBI" id="CHEBI:18248"/>
    </ligandPart>
</feature>
<keyword evidence="12" id="KW-1185">Reference proteome</keyword>
<evidence type="ECO:0008006" key="13">
    <source>
        <dbReference type="Google" id="ProtNLM"/>
    </source>
</evidence>
<evidence type="ECO:0000256" key="8">
    <source>
        <dbReference type="PIRSR" id="PIRSR602401-1"/>
    </source>
</evidence>
<dbReference type="PRINTS" id="PR00463">
    <property type="entry name" value="EP450I"/>
</dbReference>
<keyword evidence="6 8" id="KW-0408">Iron</keyword>
<dbReference type="PRINTS" id="PR00385">
    <property type="entry name" value="P450"/>
</dbReference>
<keyword evidence="10" id="KW-1133">Transmembrane helix</keyword>
<organism evidence="11 12">
    <name type="scientific">Kalanchoe fedtschenkoi</name>
    <name type="common">Lavender scallops</name>
    <name type="synonym">South American air plant</name>
    <dbReference type="NCBI Taxonomy" id="63787"/>
    <lineage>
        <taxon>Eukaryota</taxon>
        <taxon>Viridiplantae</taxon>
        <taxon>Streptophyta</taxon>
        <taxon>Embryophyta</taxon>
        <taxon>Tracheophyta</taxon>
        <taxon>Spermatophyta</taxon>
        <taxon>Magnoliopsida</taxon>
        <taxon>eudicotyledons</taxon>
        <taxon>Gunneridae</taxon>
        <taxon>Pentapetalae</taxon>
        <taxon>Saxifragales</taxon>
        <taxon>Crassulaceae</taxon>
        <taxon>Kalanchoe</taxon>
    </lineage>
</organism>
<evidence type="ECO:0000256" key="5">
    <source>
        <dbReference type="ARBA" id="ARBA00023002"/>
    </source>
</evidence>
<dbReference type="InterPro" id="IPR001128">
    <property type="entry name" value="Cyt_P450"/>
</dbReference>
<sequence>MPIQTVMDGSSLLVQFSAILLASLASILFISWAGRRVLGKKSRLALPPGPRGLPLVGYLPFLGTELHLTFAKLARIYGPIFKVWVGKKMYVVLSSPDVVREVVREKDVIFANRDPGVASRLITYGANDIAFRDYGAEWRKMRKIFAHKMLGNATLDASFELRRGVVEKSVKEVYKQVGEPVRIGGVGLMTVVNSMMATIWGSWDDGGATDWRGLLGEMMVLIAAPNVSDFFPTLAWLDLQGIAGRMRGVFDQLEAVFEVAIARIRSRSKGEGDMNLLRYLMGLQDGEDPTSALSMTQIKGMLIDTAVGGTDTTSTIFEWTLTELLLHPQEMKAVQDELTRVVGLNNLVIESHLSELKYLEAAVKETMRIHPAFPLLVPRRPSEETQVGGYTIPKDATVFVNAWAIHRDPSLWDDPLEFRPKRFLDGAEKWDFSGNDLRYLPFGSGRRICPGLPLAERALMYTLAVILHSFNWEVPKGAKIGLEEKFGIVMKKREPLVAIPSPRFSNLEIYG</sequence>
<name>A0A7N1A4F8_KALFE</name>
<dbReference type="PROSITE" id="PS00086">
    <property type="entry name" value="CYTOCHROME_P450"/>
    <property type="match status" value="1"/>
</dbReference>
<dbReference type="Gene3D" id="1.10.630.10">
    <property type="entry name" value="Cytochrome P450"/>
    <property type="match status" value="1"/>
</dbReference>
<dbReference type="InterPro" id="IPR036396">
    <property type="entry name" value="Cyt_P450_sf"/>
</dbReference>
<keyword evidence="10" id="KW-0812">Transmembrane</keyword>
<dbReference type="OMA" id="WTHCVED"/>
<feature type="transmembrane region" description="Helical" evidence="10">
    <location>
        <begin position="12"/>
        <end position="33"/>
    </location>
</feature>
<comment type="similarity">
    <text evidence="2 9">Belongs to the cytochrome P450 family.</text>
</comment>
<accession>A0A7N1A4F8</accession>
<dbReference type="GO" id="GO:0016705">
    <property type="term" value="F:oxidoreductase activity, acting on paired donors, with incorporation or reduction of molecular oxygen"/>
    <property type="evidence" value="ECO:0007669"/>
    <property type="project" value="InterPro"/>
</dbReference>
<keyword evidence="10" id="KW-0472">Membrane</keyword>
<evidence type="ECO:0000256" key="3">
    <source>
        <dbReference type="ARBA" id="ARBA00022617"/>
    </source>
</evidence>
<keyword evidence="5 9" id="KW-0560">Oxidoreductase</keyword>
<evidence type="ECO:0000256" key="2">
    <source>
        <dbReference type="ARBA" id="ARBA00010617"/>
    </source>
</evidence>
<dbReference type="Gramene" id="Kaladp0096s0023.1.v1.1">
    <property type="protein sequence ID" value="Kaladp0096s0023.1.v1.1"/>
    <property type="gene ID" value="Kaladp0096s0023.v1.1"/>
</dbReference>
<keyword evidence="7 9" id="KW-0503">Monooxygenase</keyword>
<keyword evidence="4 8" id="KW-0479">Metal-binding</keyword>
<dbReference type="GO" id="GO:0020037">
    <property type="term" value="F:heme binding"/>
    <property type="evidence" value="ECO:0007669"/>
    <property type="project" value="InterPro"/>
</dbReference>
<dbReference type="PANTHER" id="PTHR47951:SF7">
    <property type="entry name" value="FLAVONOID 3',5'-HYDROXYLASE-LIKE ISOFORM X1"/>
    <property type="match status" value="1"/>
</dbReference>
<protein>
    <recommendedName>
        <fullName evidence="13">Cytochrome P450</fullName>
    </recommendedName>
</protein>
<evidence type="ECO:0000256" key="6">
    <source>
        <dbReference type="ARBA" id="ARBA00023004"/>
    </source>
</evidence>
<dbReference type="FunFam" id="1.10.630.10:FF:000126">
    <property type="entry name" value="Predicted protein"/>
    <property type="match status" value="1"/>
</dbReference>
<dbReference type="SUPFAM" id="SSF48264">
    <property type="entry name" value="Cytochrome P450"/>
    <property type="match status" value="1"/>
</dbReference>
<dbReference type="InterPro" id="IPR002401">
    <property type="entry name" value="Cyt_P450_E_grp-I"/>
</dbReference>
<evidence type="ECO:0000256" key="4">
    <source>
        <dbReference type="ARBA" id="ARBA00022723"/>
    </source>
</evidence>
<dbReference type="InterPro" id="IPR017972">
    <property type="entry name" value="Cyt_P450_CS"/>
</dbReference>
<dbReference type="Proteomes" id="UP000594263">
    <property type="component" value="Unplaced"/>
</dbReference>
<evidence type="ECO:0000256" key="10">
    <source>
        <dbReference type="SAM" id="Phobius"/>
    </source>
</evidence>
<keyword evidence="3 8" id="KW-0349">Heme</keyword>
<evidence type="ECO:0000313" key="12">
    <source>
        <dbReference type="Proteomes" id="UP000594263"/>
    </source>
</evidence>
<dbReference type="EnsemblPlants" id="Kaladp0096s0023.1.v1.1">
    <property type="protein sequence ID" value="Kaladp0096s0023.1.v1.1"/>
    <property type="gene ID" value="Kaladp0096s0023.v1.1"/>
</dbReference>